<dbReference type="AlphaFoldDB" id="A0A561Q4J5"/>
<keyword evidence="3" id="KW-1185">Reference proteome</keyword>
<protein>
    <submittedName>
        <fullName evidence="2">Putative membrane protein</fullName>
    </submittedName>
</protein>
<accession>A0A561Q4J5</accession>
<sequence length="156" mass="16582">MTITHIILILATVSTGLITGLLFGFLIAINPAFTRLPDAPYIVAMQAINRVIVNPLFILNFLGAGILLPLAAFIQGSWWLWLAAALYAFGVLGVTIGGNIPLNNVLDKFPLDTATPEAAASARAAFASTWNKWHVIRTCAALLAFISAVAACVYGK</sequence>
<evidence type="ECO:0000313" key="3">
    <source>
        <dbReference type="Proteomes" id="UP000320811"/>
    </source>
</evidence>
<evidence type="ECO:0000256" key="1">
    <source>
        <dbReference type="SAM" id="Phobius"/>
    </source>
</evidence>
<proteinExistence type="predicted"/>
<dbReference type="Proteomes" id="UP000320811">
    <property type="component" value="Unassembled WGS sequence"/>
</dbReference>
<keyword evidence="1" id="KW-1133">Transmembrane helix</keyword>
<gene>
    <name evidence="2" type="ORF">FHW36_1011231</name>
</gene>
<dbReference type="OrthoDB" id="772592at2"/>
<evidence type="ECO:0000313" key="2">
    <source>
        <dbReference type="EMBL" id="TWF45301.1"/>
    </source>
</evidence>
<feature type="transmembrane region" description="Helical" evidence="1">
    <location>
        <begin position="78"/>
        <end position="100"/>
    </location>
</feature>
<dbReference type="EMBL" id="VIWO01000001">
    <property type="protein sequence ID" value="TWF45301.1"/>
    <property type="molecule type" value="Genomic_DNA"/>
</dbReference>
<organism evidence="2 3">
    <name type="scientific">Chitinophaga polysaccharea</name>
    <dbReference type="NCBI Taxonomy" id="1293035"/>
    <lineage>
        <taxon>Bacteria</taxon>
        <taxon>Pseudomonadati</taxon>
        <taxon>Bacteroidota</taxon>
        <taxon>Chitinophagia</taxon>
        <taxon>Chitinophagales</taxon>
        <taxon>Chitinophagaceae</taxon>
        <taxon>Chitinophaga</taxon>
    </lineage>
</organism>
<name>A0A561Q4J5_9BACT</name>
<feature type="transmembrane region" description="Helical" evidence="1">
    <location>
        <begin position="52"/>
        <end position="71"/>
    </location>
</feature>
<dbReference type="InterPro" id="IPR013901">
    <property type="entry name" value="Anthrone_oxy"/>
</dbReference>
<keyword evidence="1" id="KW-0812">Transmembrane</keyword>
<comment type="caution">
    <text evidence="2">The sequence shown here is derived from an EMBL/GenBank/DDBJ whole genome shotgun (WGS) entry which is preliminary data.</text>
</comment>
<feature type="transmembrane region" description="Helical" evidence="1">
    <location>
        <begin position="7"/>
        <end position="32"/>
    </location>
</feature>
<dbReference type="Pfam" id="PF08592">
    <property type="entry name" value="Anthrone_oxy"/>
    <property type="match status" value="1"/>
</dbReference>
<feature type="transmembrane region" description="Helical" evidence="1">
    <location>
        <begin position="135"/>
        <end position="154"/>
    </location>
</feature>
<reference evidence="2 3" key="1">
    <citation type="submission" date="2019-06" db="EMBL/GenBank/DDBJ databases">
        <title>Sorghum-associated microbial communities from plants grown in Nebraska, USA.</title>
        <authorList>
            <person name="Schachtman D."/>
        </authorList>
    </citation>
    <scope>NUCLEOTIDE SEQUENCE [LARGE SCALE GENOMIC DNA]</scope>
    <source>
        <strain evidence="2 3">1209</strain>
    </source>
</reference>
<keyword evidence="1" id="KW-0472">Membrane</keyword>
<dbReference type="RefSeq" id="WP_145663811.1">
    <property type="nucleotide sequence ID" value="NZ_VIWO01000001.1"/>
</dbReference>